<dbReference type="InterPro" id="IPR011004">
    <property type="entry name" value="Trimer_LpxA-like_sf"/>
</dbReference>
<keyword evidence="2" id="KW-1185">Reference proteome</keyword>
<dbReference type="EMBL" id="JAASRM010000001">
    <property type="protein sequence ID" value="NIK90117.1"/>
    <property type="molecule type" value="Genomic_DNA"/>
</dbReference>
<keyword evidence="1" id="KW-0808">Transferase</keyword>
<accession>A0A846N4W0</accession>
<proteinExistence type="predicted"/>
<dbReference type="PANTHER" id="PTHR13061">
    <property type="entry name" value="DYNACTIN SUBUNIT P25"/>
    <property type="match status" value="1"/>
</dbReference>
<name>A0A846N4W0_9PROT</name>
<dbReference type="InterPro" id="IPR001451">
    <property type="entry name" value="Hexapep"/>
</dbReference>
<dbReference type="GO" id="GO:0016740">
    <property type="term" value="F:transferase activity"/>
    <property type="evidence" value="ECO:0007669"/>
    <property type="project" value="UniProtKB-KW"/>
</dbReference>
<evidence type="ECO:0000313" key="1">
    <source>
        <dbReference type="EMBL" id="NIK90117.1"/>
    </source>
</evidence>
<dbReference type="SUPFAM" id="SSF51161">
    <property type="entry name" value="Trimeric LpxA-like enzymes"/>
    <property type="match status" value="1"/>
</dbReference>
<dbReference type="InterPro" id="IPR050484">
    <property type="entry name" value="Transf_Hexapept/Carb_Anhydrase"/>
</dbReference>
<gene>
    <name evidence="1" type="ORF">FHS83_003435</name>
</gene>
<organism evidence="1 2">
    <name type="scientific">Rhizomicrobium palustre</name>
    <dbReference type="NCBI Taxonomy" id="189966"/>
    <lineage>
        <taxon>Bacteria</taxon>
        <taxon>Pseudomonadati</taxon>
        <taxon>Pseudomonadota</taxon>
        <taxon>Alphaproteobacteria</taxon>
        <taxon>Micropepsales</taxon>
        <taxon>Micropepsaceae</taxon>
        <taxon>Rhizomicrobium</taxon>
    </lineage>
</organism>
<dbReference type="InterPro" id="IPR047324">
    <property type="entry name" value="LbH_gamma_CA-like"/>
</dbReference>
<comment type="caution">
    <text evidence="1">The sequence shown here is derived from an EMBL/GenBank/DDBJ whole genome shotgun (WGS) entry which is preliminary data.</text>
</comment>
<dbReference type="Pfam" id="PF00132">
    <property type="entry name" value="Hexapep"/>
    <property type="match status" value="1"/>
</dbReference>
<dbReference type="PANTHER" id="PTHR13061:SF29">
    <property type="entry name" value="GAMMA CARBONIC ANHYDRASE-LIKE 1, MITOCHONDRIAL-RELATED"/>
    <property type="match status" value="1"/>
</dbReference>
<evidence type="ECO:0000313" key="2">
    <source>
        <dbReference type="Proteomes" id="UP000570514"/>
    </source>
</evidence>
<dbReference type="Proteomes" id="UP000570514">
    <property type="component" value="Unassembled WGS sequence"/>
</dbReference>
<sequence length="176" mass="18574">MPLYSIDGVSPELPPDGEYFIAPNAVLIGRVRLLRNASVWFGAVLRGDNDWITLGEGSNVQDNAVLHTDPGQPIVLGAGVTVGHSATIHSARVGDHALIGMGATLLNGAIIGAYSVVGANALVPEGRAYSEGSLIVGAPGRVIRTLNEEQRKALKDASHVYVEKSARYRRDLVKIG</sequence>
<protein>
    <submittedName>
        <fullName evidence="1">Carbonic anhydrase/acetyltransferase-like protein (Isoleucine patch superfamily)</fullName>
    </submittedName>
</protein>
<dbReference type="Gene3D" id="2.160.10.10">
    <property type="entry name" value="Hexapeptide repeat proteins"/>
    <property type="match status" value="1"/>
</dbReference>
<reference evidence="1 2" key="1">
    <citation type="submission" date="2020-03" db="EMBL/GenBank/DDBJ databases">
        <title>Genomic Encyclopedia of Type Strains, Phase IV (KMG-IV): sequencing the most valuable type-strain genomes for metagenomic binning, comparative biology and taxonomic classification.</title>
        <authorList>
            <person name="Goeker M."/>
        </authorList>
    </citation>
    <scope>NUCLEOTIDE SEQUENCE [LARGE SCALE GENOMIC DNA]</scope>
    <source>
        <strain evidence="1 2">DSM 19867</strain>
    </source>
</reference>
<dbReference type="RefSeq" id="WP_167084402.1">
    <property type="nucleotide sequence ID" value="NZ_BAAADC010000001.1"/>
</dbReference>
<dbReference type="AlphaFoldDB" id="A0A846N4W0"/>
<dbReference type="CDD" id="cd04645">
    <property type="entry name" value="LbH_gamma_CA_like"/>
    <property type="match status" value="1"/>
</dbReference>